<protein>
    <recommendedName>
        <fullName evidence="3">Lipoprotein</fullName>
    </recommendedName>
</protein>
<reference evidence="1" key="1">
    <citation type="submission" date="2021-04" db="EMBL/GenBank/DDBJ databases">
        <authorList>
            <person name="Rodrigo-Torres L."/>
            <person name="Arahal R. D."/>
            <person name="Lucena T."/>
        </authorList>
    </citation>
    <scope>NUCLEOTIDE SEQUENCE</scope>
    <source>
        <strain evidence="1">AS29M-1</strain>
    </source>
</reference>
<proteinExistence type="predicted"/>
<dbReference type="RefSeq" id="WP_258541180.1">
    <property type="nucleotide sequence ID" value="NZ_OU015584.1"/>
</dbReference>
<dbReference type="PANTHER" id="PTHR41339">
    <property type="entry name" value="LIPL48"/>
    <property type="match status" value="1"/>
</dbReference>
<dbReference type="Proteomes" id="UP000683507">
    <property type="component" value="Chromosome"/>
</dbReference>
<accession>A0A916NGC0</accession>
<dbReference type="PANTHER" id="PTHR41339:SF1">
    <property type="entry name" value="SECRETED PROTEIN"/>
    <property type="match status" value="1"/>
</dbReference>
<sequence>MNTKNITKIGLAALVAASVSMTSCKKGCTDETAENYNEKAKKDDGSCTYAEPEETNEVVSGSITSNTTWTNDKIYELDGKVVVDNGATLTIEPGTIIKGQEGTGTNASALIIARGAKINAVGTASSPIIFTSVLDNIEIGQTVGTNLDETDNGKWGGVIILGYAPISAGDGDTESQIEGIPATDSYGTFGGSNAADNSGTMSYVSIRHGGALIGAGNEINGLTLGGVGTGTTLSNIEVVANLDDGIEFFGGTVDVDNLLIAFQGDDGVDIDMNYAGTVNNFAVIHGIDTDEGLEIDGPEGSTHTTGMFTLSNGSIWTTDGTGTGADLKSKAQGTISNVYWQGYTSKMVKVRASFTDTVACTDKSDAYTHLTSGTPTLTISNSEFVSSSLTISDVVDVYNGSVELSSNDVCTSSYEATAESAVTTAGSSVVSAATTGATMSSFSWTWASAKGKI</sequence>
<evidence type="ECO:0008006" key="3">
    <source>
        <dbReference type="Google" id="ProtNLM"/>
    </source>
</evidence>
<name>A0A916NGC0_9FLAO</name>
<evidence type="ECO:0000313" key="1">
    <source>
        <dbReference type="EMBL" id="CAG5079496.1"/>
    </source>
</evidence>
<dbReference type="AlphaFoldDB" id="A0A916NGC0"/>
<gene>
    <name evidence="1" type="ORF">CRYO30217_00959</name>
</gene>
<dbReference type="EMBL" id="OU015584">
    <property type="protein sequence ID" value="CAG5079496.1"/>
    <property type="molecule type" value="Genomic_DNA"/>
</dbReference>
<keyword evidence="2" id="KW-1185">Reference proteome</keyword>
<evidence type="ECO:0000313" key="2">
    <source>
        <dbReference type="Proteomes" id="UP000683507"/>
    </source>
</evidence>
<dbReference type="KEGG" id="ptan:CRYO30217_00959"/>
<organism evidence="1 2">
    <name type="scientific">Parvicella tangerina</name>
    <dbReference type="NCBI Taxonomy" id="2829795"/>
    <lineage>
        <taxon>Bacteria</taxon>
        <taxon>Pseudomonadati</taxon>
        <taxon>Bacteroidota</taxon>
        <taxon>Flavobacteriia</taxon>
        <taxon>Flavobacteriales</taxon>
        <taxon>Parvicellaceae</taxon>
        <taxon>Parvicella</taxon>
    </lineage>
</organism>